<keyword evidence="5" id="KW-0233">DNA recombination</keyword>
<dbReference type="InterPro" id="IPR049163">
    <property type="entry name" value="Pif1-like_2B_dom"/>
</dbReference>
<evidence type="ECO:0000259" key="7">
    <source>
        <dbReference type="Pfam" id="PF02689"/>
    </source>
</evidence>
<reference evidence="11 12" key="1">
    <citation type="submission" date="2024-02" db="EMBL/GenBank/DDBJ databases">
        <title>High-quality chromosome-scale genome assembly of Pensacola bahiagrass (Paspalum notatum Flugge var. saurae).</title>
        <authorList>
            <person name="Vega J.M."/>
            <person name="Podio M."/>
            <person name="Orjuela J."/>
            <person name="Siena L.A."/>
            <person name="Pessino S.C."/>
            <person name="Combes M.C."/>
            <person name="Mariac C."/>
            <person name="Albertini E."/>
            <person name="Pupilli F."/>
            <person name="Ortiz J.P.A."/>
            <person name="Leblanc O."/>
        </authorList>
    </citation>
    <scope>NUCLEOTIDE SEQUENCE [LARGE SCALE GENOMIC DNA]</scope>
    <source>
        <strain evidence="11">R1</strain>
        <tissue evidence="11">Leaf</tissue>
    </source>
</reference>
<dbReference type="InterPro" id="IPR027417">
    <property type="entry name" value="P-loop_NTPase"/>
</dbReference>
<keyword evidence="4 5" id="KW-0067">ATP-binding</keyword>
<dbReference type="InterPro" id="IPR003840">
    <property type="entry name" value="DNA_helicase_dom"/>
</dbReference>
<dbReference type="PANTHER" id="PTHR10492:SF101">
    <property type="entry name" value="ATP-DEPENDENT DNA HELICASE"/>
    <property type="match status" value="1"/>
</dbReference>
<evidence type="ECO:0000256" key="6">
    <source>
        <dbReference type="SAM" id="MobiDB-lite"/>
    </source>
</evidence>
<dbReference type="InterPro" id="IPR025476">
    <property type="entry name" value="Helitron_helicase-like"/>
</dbReference>
<feature type="compositionally biased region" description="Polar residues" evidence="6">
    <location>
        <begin position="1"/>
        <end position="11"/>
    </location>
</feature>
<organism evidence="11 12">
    <name type="scientific">Paspalum notatum var. saurae</name>
    <dbReference type="NCBI Taxonomy" id="547442"/>
    <lineage>
        <taxon>Eukaryota</taxon>
        <taxon>Viridiplantae</taxon>
        <taxon>Streptophyta</taxon>
        <taxon>Embryophyta</taxon>
        <taxon>Tracheophyta</taxon>
        <taxon>Spermatophyta</taxon>
        <taxon>Magnoliopsida</taxon>
        <taxon>Liliopsida</taxon>
        <taxon>Poales</taxon>
        <taxon>Poaceae</taxon>
        <taxon>PACMAD clade</taxon>
        <taxon>Panicoideae</taxon>
        <taxon>Andropogonodae</taxon>
        <taxon>Paspaleae</taxon>
        <taxon>Paspalinae</taxon>
        <taxon>Paspalum</taxon>
    </lineage>
</organism>
<gene>
    <name evidence="11" type="ORF">U9M48_018370</name>
</gene>
<protein>
    <recommendedName>
        <fullName evidence="5">ATP-dependent DNA helicase</fullName>
        <ecNumber evidence="5">5.6.2.3</ecNumber>
    </recommendedName>
</protein>
<dbReference type="GO" id="GO:0006281">
    <property type="term" value="P:DNA repair"/>
    <property type="evidence" value="ECO:0007669"/>
    <property type="project" value="UniProtKB-KW"/>
</dbReference>
<feature type="region of interest" description="Disordered" evidence="6">
    <location>
        <begin position="1"/>
        <end position="38"/>
    </location>
</feature>
<dbReference type="Gene3D" id="3.40.50.300">
    <property type="entry name" value="P-loop containing nucleotide triphosphate hydrolases"/>
    <property type="match status" value="1"/>
</dbReference>
<evidence type="ECO:0000259" key="8">
    <source>
        <dbReference type="Pfam" id="PF05970"/>
    </source>
</evidence>
<comment type="catalytic activity">
    <reaction evidence="5">
        <text>ATP + H2O = ADP + phosphate + H(+)</text>
        <dbReference type="Rhea" id="RHEA:13065"/>
        <dbReference type="ChEBI" id="CHEBI:15377"/>
        <dbReference type="ChEBI" id="CHEBI:15378"/>
        <dbReference type="ChEBI" id="CHEBI:30616"/>
        <dbReference type="ChEBI" id="CHEBI:43474"/>
        <dbReference type="ChEBI" id="CHEBI:456216"/>
        <dbReference type="EC" id="5.6.2.3"/>
    </reaction>
</comment>
<feature type="domain" description="Helitron helicase-like" evidence="9">
    <location>
        <begin position="377"/>
        <end position="561"/>
    </location>
</feature>
<feature type="domain" description="DNA replication helicase" evidence="7">
    <location>
        <begin position="1420"/>
        <end position="1474"/>
    </location>
</feature>
<evidence type="ECO:0000256" key="1">
    <source>
        <dbReference type="ARBA" id="ARBA00022741"/>
    </source>
</evidence>
<feature type="domain" description="DNA helicase Pif1-like 2B" evidence="10">
    <location>
        <begin position="1335"/>
        <end position="1381"/>
    </location>
</feature>
<name>A0AAQ3TBM9_PASNO</name>
<dbReference type="Pfam" id="PF02689">
    <property type="entry name" value="Herpes_Helicase"/>
    <property type="match status" value="1"/>
</dbReference>
<dbReference type="GO" id="GO:0016787">
    <property type="term" value="F:hydrolase activity"/>
    <property type="evidence" value="ECO:0007669"/>
    <property type="project" value="UniProtKB-KW"/>
</dbReference>
<feature type="region of interest" description="Disordered" evidence="6">
    <location>
        <begin position="55"/>
        <end position="82"/>
    </location>
</feature>
<feature type="domain" description="DNA helicase Pif1-like DEAD-box helicase" evidence="8">
    <location>
        <begin position="1017"/>
        <end position="1238"/>
    </location>
</feature>
<dbReference type="EC" id="5.6.2.3" evidence="5"/>
<evidence type="ECO:0000256" key="2">
    <source>
        <dbReference type="ARBA" id="ARBA00022801"/>
    </source>
</evidence>
<feature type="compositionally biased region" description="Polar residues" evidence="6">
    <location>
        <begin position="68"/>
        <end position="79"/>
    </location>
</feature>
<feature type="compositionally biased region" description="Basic residues" evidence="6">
    <location>
        <begin position="12"/>
        <end position="28"/>
    </location>
</feature>
<accession>A0AAQ3TBM9</accession>
<keyword evidence="3 5" id="KW-0347">Helicase</keyword>
<evidence type="ECO:0000256" key="5">
    <source>
        <dbReference type="RuleBase" id="RU363044"/>
    </source>
</evidence>
<dbReference type="GO" id="GO:0006310">
    <property type="term" value="P:DNA recombination"/>
    <property type="evidence" value="ECO:0007669"/>
    <property type="project" value="UniProtKB-KW"/>
</dbReference>
<dbReference type="Pfam" id="PF21530">
    <property type="entry name" value="Pif1_2B_dom"/>
    <property type="match status" value="1"/>
</dbReference>
<dbReference type="GO" id="GO:0000723">
    <property type="term" value="P:telomere maintenance"/>
    <property type="evidence" value="ECO:0007669"/>
    <property type="project" value="InterPro"/>
</dbReference>
<proteinExistence type="inferred from homology"/>
<dbReference type="EMBL" id="CP144748">
    <property type="protein sequence ID" value="WVZ69605.1"/>
    <property type="molecule type" value="Genomic_DNA"/>
</dbReference>
<dbReference type="Pfam" id="PF14214">
    <property type="entry name" value="Helitron_like_N"/>
    <property type="match status" value="1"/>
</dbReference>
<keyword evidence="1 5" id="KW-0547">Nucleotide-binding</keyword>
<evidence type="ECO:0000259" key="9">
    <source>
        <dbReference type="Pfam" id="PF14214"/>
    </source>
</evidence>
<evidence type="ECO:0000313" key="11">
    <source>
        <dbReference type="EMBL" id="WVZ69605.1"/>
    </source>
</evidence>
<dbReference type="InterPro" id="IPR010285">
    <property type="entry name" value="DNA_helicase_pif1-like_DEAD"/>
</dbReference>
<keyword evidence="2 5" id="KW-0378">Hydrolase</keyword>
<dbReference type="Pfam" id="PF05970">
    <property type="entry name" value="PIF1"/>
    <property type="match status" value="1"/>
</dbReference>
<evidence type="ECO:0000256" key="4">
    <source>
        <dbReference type="ARBA" id="ARBA00022840"/>
    </source>
</evidence>
<keyword evidence="5" id="KW-0234">DNA repair</keyword>
<keyword evidence="12" id="KW-1185">Reference proteome</keyword>
<sequence length="1495" mass="172206">MDNQTNEQTAQNRKRRKDHLDLRKRKRTAANAAETCRTKSRLARLKRKQALIEMRKAKHARTEKNEANQETDSQTSQDTIKPASDVSKIWNFGKPTHRCKHCNALLWYEERLRPKVSTKKPAFGMCCNQGKIRLPPLKKPPQYLDNLLNGEGKDSKNFRENIRTYNSMFSFTSTGGIVDREINNGNGPYVFRLHGQNYHHIGTLIPEEGSKPRWAQLYIYDTENEVQNRISASRSADGKSPLDPNIVAGLQSMLDDNNVLAQSFRMARERFKNLDFHDYALKLISDRNRSGTHGLPAANEVAALVVKDPTDEVEGRDIIVEFKDVGPKRISEIHPKFMAMQYPLLFPYGEDGYTVNIPYQEKDGVTYKRNNVTLLEYNSYHLHPRPGESMSLLTSGHLSLQFWVDVYTCIEQNTLNWIRHNQGKLRTELYSGLQDAIERGDTRTEQVGKRILLPSSFTGSIRNKVQNFQDAMAICRWAGYPNLFITFTCNAKWPEIQYMLDETGSKQKPSDRPEIVDRVFMIKLRELLRDIVEGKRFGETKSVLYTIEFQKRGLPHAHILIFLKDKSKCHDPTNIDEIISAEIPDKDSDPKAYEAVENYMMHGPCGDANIKSPCMVDNKCTKHFPKSFNSDTTIDEEGFPVYRRRDNGRQIQKAKTTLDNRYVVPYNRELLVKFQAHINVEWCNRSRSIKYLFKYIHKGVDYVVGMLKKKDNSKNNVDEIKRYLEMRYISTTEACWRLFKFDLNYRDPPVERLNFHLEDEQQVIFPDSTDLTKIVNRKGVKETKFTQWMQANKHHEEARELTYSDFPTKWVWKSKEKKWEKRKQGYAIGRIYYAHPTSGERYYLRMLLNTIKGCTSYEEIRTVGGVVHPTFKAACRAMGFLDDDNEWIDCIHEAANWATGTQLRQLFTTILVHCEVTDPKRIWDSTWEALSEDIQHRQRKILNFPTLQLTASQNKAYALIEIEKLMQQTGTSLKNYPEIELPNTEEIQELGNRLINEELNYDRDSLKDNLLTVLSSLNHEQKKAYEAIMESVDKGLGKQIFVEGYGGTGKTYLWKAILTKLRSEGKIALAVASCGIAALLLQGGRTAHSRFKIPLNITEESTCDIKQGTHLAELLKKTSLILWDEAPMSNRNCFESLDKSLRDILRFTHEDSENRPFGGMTVVLGGDFRQILPVVPKGRREHIVNASIKRSYLWKHFEVFSLTKNMRLKIISNDTAEQQEVKEFAEWILNIGDGKSASDEGDEWVQIPNDLLLQKGNYPKDAIVESTYPNLLSNYKEAKFLEERAILCPRNETVDEINEYIMSQIEGDEVIYHSSDTVSKATTNSGSLDQMYPTEFLNSLRFPGIPNHELKLKVGLPVMLLRNINQSAGLCNGTRMTITQLGNKYIEAKIITGTHVGHKVYIPRIIMSPNDTKWPFVMKRRQYPLSVCFAMTINKSQGQSLNKVGLYLPKQVFCHGQLYVALSRVTSRRGLKVLIDDAQSPSENTAKNIVYKEIF</sequence>
<keyword evidence="5" id="KW-0227">DNA damage</keyword>
<dbReference type="Proteomes" id="UP001341281">
    <property type="component" value="Chromosome 04"/>
</dbReference>
<comment type="similarity">
    <text evidence="5">Belongs to the helicase family.</text>
</comment>
<dbReference type="PANTHER" id="PTHR10492">
    <property type="match status" value="1"/>
</dbReference>
<evidence type="ECO:0000256" key="3">
    <source>
        <dbReference type="ARBA" id="ARBA00022806"/>
    </source>
</evidence>
<evidence type="ECO:0000313" key="12">
    <source>
        <dbReference type="Proteomes" id="UP001341281"/>
    </source>
</evidence>
<evidence type="ECO:0000259" key="10">
    <source>
        <dbReference type="Pfam" id="PF21530"/>
    </source>
</evidence>
<dbReference type="SUPFAM" id="SSF52540">
    <property type="entry name" value="P-loop containing nucleoside triphosphate hydrolases"/>
    <property type="match status" value="2"/>
</dbReference>
<dbReference type="GO" id="GO:0043139">
    <property type="term" value="F:5'-3' DNA helicase activity"/>
    <property type="evidence" value="ECO:0007669"/>
    <property type="project" value="UniProtKB-EC"/>
</dbReference>
<dbReference type="GO" id="GO:0005524">
    <property type="term" value="F:ATP binding"/>
    <property type="evidence" value="ECO:0007669"/>
    <property type="project" value="UniProtKB-KW"/>
</dbReference>
<comment type="cofactor">
    <cofactor evidence="5">
        <name>Mg(2+)</name>
        <dbReference type="ChEBI" id="CHEBI:18420"/>
    </cofactor>
</comment>
<dbReference type="CDD" id="cd18809">
    <property type="entry name" value="SF1_C_RecD"/>
    <property type="match status" value="1"/>
</dbReference>